<sequence>MKKARTFLLILNILLVGLLLFGFASIALAADPTGAETLKENPEAPVDYVWVLVSGFLVFFMQAGFAMVEAGFCRAKNATNLLSKNLIDFVVASLALFALGYGFLKGTDVAGFIGMGNWFLHGDSYDVGIYLDFFWQLVFCGTAATIVSGAVAERLKFPAYLIYTFFVSLIIYPIYAHWVWGGGWLSKLPFGLGHLDFAGSGVVHTIGGMVGLAGAMVLGPRFGKYGRDGKPRPIIGHNMALAALGTFILWFGWFGFNPGSTFSAHHLRIAVVAVNTNLAAAAGALTALITVYVKTRKWDLGMALNGTLGGLVAITAPAAWVEAWAAVVIGVIAGLIVVGGVYFLESRGVDDPVGAVSVHGFNGIWGLLSVGLFADGTYGVYSIEKPFVTGLFYGGGFGQLIAQLIGVVVVVVWAFGLGYILFKVMDMIFGIRVSPEEELAGLDVLEHGTPAYPEFQHRRTTLINAS</sequence>
<feature type="transmembrane region" description="Helical" evidence="8">
    <location>
        <begin position="133"/>
        <end position="152"/>
    </location>
</feature>
<evidence type="ECO:0000313" key="12">
    <source>
        <dbReference type="Proteomes" id="UP000000378"/>
    </source>
</evidence>
<organism evidence="11 12">
    <name type="scientific">Syntrophothermus lipocalidus (strain DSM 12680 / TGB-C1)</name>
    <dbReference type="NCBI Taxonomy" id="643648"/>
    <lineage>
        <taxon>Bacteria</taxon>
        <taxon>Bacillati</taxon>
        <taxon>Bacillota</taxon>
        <taxon>Clostridia</taxon>
        <taxon>Eubacteriales</taxon>
        <taxon>Syntrophomonadaceae</taxon>
        <taxon>Syntrophothermus</taxon>
    </lineage>
</organism>
<feature type="transmembrane region" description="Helical" evidence="8">
    <location>
        <begin position="401"/>
        <end position="422"/>
    </location>
</feature>
<keyword evidence="5 8" id="KW-1133">Transmembrane helix</keyword>
<dbReference type="InterPro" id="IPR002229">
    <property type="entry name" value="RhesusRHD"/>
</dbReference>
<feature type="signal peptide" evidence="9">
    <location>
        <begin position="1"/>
        <end position="29"/>
    </location>
</feature>
<evidence type="ECO:0000259" key="10">
    <source>
        <dbReference type="Pfam" id="PF00909"/>
    </source>
</evidence>
<evidence type="ECO:0000256" key="3">
    <source>
        <dbReference type="ARBA" id="ARBA00022448"/>
    </source>
</evidence>
<dbReference type="Pfam" id="PF00909">
    <property type="entry name" value="Ammonium_transp"/>
    <property type="match status" value="1"/>
</dbReference>
<feature type="transmembrane region" description="Helical" evidence="8">
    <location>
        <begin position="268"/>
        <end position="293"/>
    </location>
</feature>
<dbReference type="PANTHER" id="PTHR11730:SF6">
    <property type="entry name" value="AMMONIUM TRANSPORTER"/>
    <property type="match status" value="1"/>
</dbReference>
<keyword evidence="12" id="KW-1185">Reference proteome</keyword>
<reference evidence="11 12" key="2">
    <citation type="journal article" date="2010" name="Stand. Genomic Sci.">
        <title>Complete genome sequence of Syntrophothermus lipocalidus type strain (TGB-C1).</title>
        <authorList>
            <person name="Djao O.D."/>
            <person name="Zhang X."/>
            <person name="Lucas S."/>
            <person name="Lapidus A."/>
            <person name="Del Rio T.G."/>
            <person name="Nolan M."/>
            <person name="Tice H."/>
            <person name="Cheng J.F."/>
            <person name="Han C."/>
            <person name="Tapia R."/>
            <person name="Goodwin L."/>
            <person name="Pitluck S."/>
            <person name="Liolios K."/>
            <person name="Ivanova N."/>
            <person name="Mavromatis K."/>
            <person name="Mikhailova N."/>
            <person name="Ovchinnikova G."/>
            <person name="Pati A."/>
            <person name="Brambilla E."/>
            <person name="Chen A."/>
            <person name="Palaniappan K."/>
            <person name="Land M."/>
            <person name="Hauser L."/>
            <person name="Chang Y.J."/>
            <person name="Jeffries C.D."/>
            <person name="Rohde M."/>
            <person name="Sikorski J."/>
            <person name="Spring S."/>
            <person name="Goker M."/>
            <person name="Detter J.C."/>
            <person name="Woyke T."/>
            <person name="Bristow J."/>
            <person name="Eisen J.A."/>
            <person name="Markowitz V."/>
            <person name="Hugenholtz P."/>
            <person name="Kyrpides N.C."/>
            <person name="Klenk H.P."/>
        </authorList>
    </citation>
    <scope>NUCLEOTIDE SEQUENCE [LARGE SCALE GENOMIC DNA]</scope>
    <source>
        <strain evidence="12">DSM 12680 / TGB-C1</strain>
    </source>
</reference>
<dbReference type="InterPro" id="IPR001905">
    <property type="entry name" value="Ammonium_transpt"/>
</dbReference>
<feature type="transmembrane region" description="Helical" evidence="8">
    <location>
        <begin position="198"/>
        <end position="218"/>
    </location>
</feature>
<feature type="transmembrane region" description="Helical" evidence="8">
    <location>
        <begin position="159"/>
        <end position="178"/>
    </location>
</feature>
<evidence type="ECO:0000256" key="1">
    <source>
        <dbReference type="ARBA" id="ARBA00004141"/>
    </source>
</evidence>
<dbReference type="HOGENOM" id="CLU_000445_33_1_9"/>
<protein>
    <recommendedName>
        <fullName evidence="8">Ammonium transporter</fullName>
    </recommendedName>
</protein>
<dbReference type="AlphaFoldDB" id="D7CIY4"/>
<dbReference type="PRINTS" id="PR00342">
    <property type="entry name" value="RHESUSRHD"/>
</dbReference>
<feature type="transmembrane region" description="Helical" evidence="8">
    <location>
        <begin position="85"/>
        <end position="104"/>
    </location>
</feature>
<dbReference type="STRING" id="643648.Slip_2119"/>
<evidence type="ECO:0000313" key="11">
    <source>
        <dbReference type="EMBL" id="ADI02862.1"/>
    </source>
</evidence>
<feature type="chain" id="PRO_5003094379" description="Ammonium transporter" evidence="9">
    <location>
        <begin position="30"/>
        <end position="466"/>
    </location>
</feature>
<comment type="subcellular location">
    <subcellularLocation>
        <location evidence="8">Cell membrane</location>
        <topology evidence="8">Multi-pass membrane protein</topology>
    </subcellularLocation>
    <subcellularLocation>
        <location evidence="1">Membrane</location>
        <topology evidence="1">Multi-pass membrane protein</topology>
    </subcellularLocation>
</comment>
<feature type="transmembrane region" description="Helical" evidence="8">
    <location>
        <begin position="324"/>
        <end position="344"/>
    </location>
</feature>
<evidence type="ECO:0000256" key="7">
    <source>
        <dbReference type="ARBA" id="ARBA00023177"/>
    </source>
</evidence>
<gene>
    <name evidence="11" type="ordered locus">Slip_2119</name>
</gene>
<dbReference type="OrthoDB" id="9814202at2"/>
<evidence type="ECO:0000256" key="9">
    <source>
        <dbReference type="SAM" id="SignalP"/>
    </source>
</evidence>
<keyword evidence="9" id="KW-0732">Signal</keyword>
<dbReference type="InterPro" id="IPR018047">
    <property type="entry name" value="Ammonium_transpt_CS"/>
</dbReference>
<evidence type="ECO:0000256" key="6">
    <source>
        <dbReference type="ARBA" id="ARBA00023136"/>
    </source>
</evidence>
<dbReference type="GO" id="GO:0008519">
    <property type="term" value="F:ammonium channel activity"/>
    <property type="evidence" value="ECO:0007669"/>
    <property type="project" value="InterPro"/>
</dbReference>
<dbReference type="RefSeq" id="WP_013176264.1">
    <property type="nucleotide sequence ID" value="NC_014220.1"/>
</dbReference>
<keyword evidence="4 8" id="KW-0812">Transmembrane</keyword>
<comment type="similarity">
    <text evidence="2 8">Belongs to the ammonia transporter channel (TC 1.A.11.2) family.</text>
</comment>
<dbReference type="InterPro" id="IPR024041">
    <property type="entry name" value="NH4_transpt_AmtB-like_dom"/>
</dbReference>
<dbReference type="Proteomes" id="UP000000378">
    <property type="component" value="Chromosome"/>
</dbReference>
<feature type="transmembrane region" description="Helical" evidence="8">
    <location>
        <begin position="356"/>
        <end position="381"/>
    </location>
</feature>
<dbReference type="FunFam" id="1.10.3430.10:FF:000008">
    <property type="entry name" value="Ammonium transporter"/>
    <property type="match status" value="1"/>
</dbReference>
<evidence type="ECO:0000256" key="8">
    <source>
        <dbReference type="RuleBase" id="RU362002"/>
    </source>
</evidence>
<proteinExistence type="inferred from homology"/>
<feature type="domain" description="Ammonium transporter AmtB-like" evidence="10">
    <location>
        <begin position="49"/>
        <end position="452"/>
    </location>
</feature>
<dbReference type="eggNOG" id="COG0004">
    <property type="taxonomic scope" value="Bacteria"/>
</dbReference>
<dbReference type="EMBL" id="CP002048">
    <property type="protein sequence ID" value="ADI02862.1"/>
    <property type="molecule type" value="Genomic_DNA"/>
</dbReference>
<evidence type="ECO:0000256" key="4">
    <source>
        <dbReference type="ARBA" id="ARBA00022692"/>
    </source>
</evidence>
<dbReference type="SUPFAM" id="SSF111352">
    <property type="entry name" value="Ammonium transporter"/>
    <property type="match status" value="1"/>
</dbReference>
<evidence type="ECO:0000256" key="5">
    <source>
        <dbReference type="ARBA" id="ARBA00022989"/>
    </source>
</evidence>
<name>D7CIY4_SYNLT</name>
<dbReference type="PANTHER" id="PTHR11730">
    <property type="entry name" value="AMMONIUM TRANSPORTER"/>
    <property type="match status" value="1"/>
</dbReference>
<feature type="transmembrane region" description="Helical" evidence="8">
    <location>
        <begin position="48"/>
        <end position="73"/>
    </location>
</feature>
<feature type="transmembrane region" description="Helical" evidence="8">
    <location>
        <begin position="300"/>
        <end position="318"/>
    </location>
</feature>
<dbReference type="GO" id="GO:0097272">
    <property type="term" value="P:ammonium homeostasis"/>
    <property type="evidence" value="ECO:0007669"/>
    <property type="project" value="TreeGrafter"/>
</dbReference>
<dbReference type="KEGG" id="slp:Slip_2119"/>
<dbReference type="GO" id="GO:0005886">
    <property type="term" value="C:plasma membrane"/>
    <property type="evidence" value="ECO:0007669"/>
    <property type="project" value="UniProtKB-SubCell"/>
</dbReference>
<accession>D7CIY4</accession>
<evidence type="ECO:0000256" key="2">
    <source>
        <dbReference type="ARBA" id="ARBA00005887"/>
    </source>
</evidence>
<keyword evidence="7 8" id="KW-0924">Ammonia transport</keyword>
<feature type="transmembrane region" description="Helical" evidence="8">
    <location>
        <begin position="239"/>
        <end position="256"/>
    </location>
</feature>
<dbReference type="InterPro" id="IPR029020">
    <property type="entry name" value="Ammonium/urea_transptr"/>
</dbReference>
<keyword evidence="6 8" id="KW-0472">Membrane</keyword>
<dbReference type="PROSITE" id="PS01219">
    <property type="entry name" value="AMMONIUM_TRANSP"/>
    <property type="match status" value="1"/>
</dbReference>
<keyword evidence="3 8" id="KW-0813">Transport</keyword>
<dbReference type="NCBIfam" id="TIGR00836">
    <property type="entry name" value="amt"/>
    <property type="match status" value="1"/>
</dbReference>
<dbReference type="Gene3D" id="1.10.3430.10">
    <property type="entry name" value="Ammonium transporter AmtB like domains"/>
    <property type="match status" value="1"/>
</dbReference>
<reference evidence="12" key="1">
    <citation type="journal article" date="2010" name="Stand. Genomic Sci.">
        <title>Complete genome sequence of Syntrophothermus lipocalidus type strain (TGB-C1T).</title>
        <authorList>
            <consortium name="US DOE Joint Genome Institute (JGI-PGF)"/>
            <person name="Djao O."/>
            <person name="Zhang X."/>
            <person name="Lucas S."/>
            <person name="Lapidus A."/>
            <person name="Glavina Del Rio T."/>
            <person name="Nolan M."/>
            <person name="Tice H."/>
            <person name="Cheng J."/>
            <person name="Han C."/>
            <person name="Tapia R."/>
            <person name="Goodwin L."/>
            <person name="Pitluck S."/>
            <person name="Liolios K."/>
            <person name="Ivanova N."/>
            <person name="Mavromatis K."/>
            <person name="Mikhailova N."/>
            <person name="Ovchinnikova G."/>
            <person name="Pati A."/>
            <person name="Brambilla E."/>
            <person name="Chen A."/>
            <person name="Palaniappan K."/>
            <person name="Land M."/>
            <person name="Hauser L."/>
            <person name="Chang Y."/>
            <person name="Jeffries C."/>
            <person name="Rohde M."/>
            <person name="Sikorski J."/>
            <person name="Spring S."/>
            <person name="Goker M."/>
            <person name="Detter J."/>
            <person name="Woyke T."/>
            <person name="Bristow J."/>
            <person name="Eisen J."/>
            <person name="Markowitz V."/>
            <person name="Hugenholtz P."/>
            <person name="Kyrpides N."/>
            <person name="Klenk H."/>
        </authorList>
    </citation>
    <scope>NUCLEOTIDE SEQUENCE [LARGE SCALE GENOMIC DNA]</scope>
    <source>
        <strain evidence="12">DSM 12680 / TGB-C1</strain>
    </source>
</reference>